<dbReference type="Pfam" id="PF14420">
    <property type="entry name" value="Clr5"/>
    <property type="match status" value="1"/>
</dbReference>
<evidence type="ECO:0000256" key="1">
    <source>
        <dbReference type="ARBA" id="ARBA00022737"/>
    </source>
</evidence>
<accession>A0A9N9UBN5</accession>
<organism evidence="5 6">
    <name type="scientific">Clonostachys byssicola</name>
    <dbReference type="NCBI Taxonomy" id="160290"/>
    <lineage>
        <taxon>Eukaryota</taxon>
        <taxon>Fungi</taxon>
        <taxon>Dikarya</taxon>
        <taxon>Ascomycota</taxon>
        <taxon>Pezizomycotina</taxon>
        <taxon>Sordariomycetes</taxon>
        <taxon>Hypocreomycetidae</taxon>
        <taxon>Hypocreales</taxon>
        <taxon>Bionectriaceae</taxon>
        <taxon>Clonostachys</taxon>
    </lineage>
</organism>
<dbReference type="InterPro" id="IPR002110">
    <property type="entry name" value="Ankyrin_rpt"/>
</dbReference>
<dbReference type="PROSITE" id="PS50297">
    <property type="entry name" value="ANK_REP_REGION"/>
    <property type="match status" value="4"/>
</dbReference>
<feature type="repeat" description="ANK" evidence="3">
    <location>
        <begin position="1117"/>
        <end position="1149"/>
    </location>
</feature>
<name>A0A9N9UBN5_9HYPO</name>
<dbReference type="PANTHER" id="PTHR24193:SF121">
    <property type="entry name" value="ADA2A-CONTAINING COMPLEX COMPONENT 3, ISOFORM D"/>
    <property type="match status" value="1"/>
</dbReference>
<dbReference type="EMBL" id="CABFNO020001340">
    <property type="protein sequence ID" value="CAG9982296.1"/>
    <property type="molecule type" value="Genomic_DNA"/>
</dbReference>
<comment type="caution">
    <text evidence="5">The sequence shown here is derived from an EMBL/GenBank/DDBJ whole genome shotgun (WGS) entry which is preliminary data.</text>
</comment>
<dbReference type="InterPro" id="IPR036770">
    <property type="entry name" value="Ankyrin_rpt-contain_sf"/>
</dbReference>
<protein>
    <recommendedName>
        <fullName evidence="4">Clr5 domain-containing protein</fullName>
    </recommendedName>
</protein>
<dbReference type="InterPro" id="IPR050663">
    <property type="entry name" value="Ankyrin-SOCS_Box"/>
</dbReference>
<dbReference type="AlphaFoldDB" id="A0A9N9UBN5"/>
<keyword evidence="6" id="KW-1185">Reference proteome</keyword>
<feature type="repeat" description="ANK" evidence="3">
    <location>
        <begin position="1012"/>
        <end position="1044"/>
    </location>
</feature>
<keyword evidence="2 3" id="KW-0040">ANK repeat</keyword>
<dbReference type="Gene3D" id="1.25.40.20">
    <property type="entry name" value="Ankyrin repeat-containing domain"/>
    <property type="match status" value="3"/>
</dbReference>
<dbReference type="PANTHER" id="PTHR24193">
    <property type="entry name" value="ANKYRIN REPEAT PROTEIN"/>
    <property type="match status" value="1"/>
</dbReference>
<dbReference type="Proteomes" id="UP000754883">
    <property type="component" value="Unassembled WGS sequence"/>
</dbReference>
<sequence length="1185" mass="132833">MASSSKDIPHEAWSRHKDRILKLRFDERLPLDAAKSKSRNIVQVMKDDHGFEATAAQYETQLKKWKAAKNIKRKDWEMILPIYEDLDNRGLKPRVRLGDQILEEKKVKKARCRYLTSDRAEIDGRDVLSEFSGETRLWHIEYCHEDGTYAEHFGGHLGENNRQTSPQMALSLSETNAFPSPIQDRSAQESFTPELGQYQESTANCEFEKFGLSPDHVYALWASLNGNSMPDPGGVNPESLFFSFNFWDPPYPRMYDIYNCVPLPAPSLYKPYLDLSKDQINSALGGILKDPAFRMTADTHSVSAQHIIDSLQSLLYDYRCGQEMSRELGVVAHQDIPTPEIFKRVIFSIANNFAGLTAIPRAIVLGILKSLFSKAKLDPVACLKSQSIKISKPLADNLFRAAVEAGDEELVGIILDTTSRQDNVVNINEIVCEVGRMRYSALSLAAYLHRPAMVRKLLRHGAKIGGDSCGCRNKHFQDCPDYWTRDCPLTVIFDQYRQPKYQEAYMKQPHLACNESEATEIVKLILHRKPAMVARLLKHPWFFEITSDRLLELLVQAVPPGCHDEILELLSEPEETSTTTCRGLQPFVGRLEPQRAKYIVRTMLSKWQRMGRKPNKMNIAFNYVTNRAILSKQSDVADYFLTITQPDQGNLAAAIRGRRTQLVDSLLEQHVSLIYGDPPCCDDDMSHPYISNECSKPTTPLAEAIRLQDPYLITRLEEYGALKGIENGVPEYFTAALFATVEVGDCLYLRQLLATKPSTRWIQGWNSAIVDAIKLSHFEIAIALISYDVASWLEKESGVVEAAVNSGNTELVQTILDLTDDFNVHKKVVMASVQQGDTNAVEALLELDSQSLRDALVIAVKSGNVELAAMLLKRGACPTGLFEAIQVGDLNLVKLLLRHGADPADEFAFSVAIHTGNTQLMNILLEAFAARYPDGNQDFIQIFIFRAIKDRSFVDLDLLLKLTSHPNRWVDSSKRCIFVEAIAMCGENEVEGNEIVRRFINAGVSLEFQDKYGMTAFLQAVKNNNLQLVEFLLQNGANINRPARWGVKRTPLQQACEMGNFEMVRFLVTRGAVINAPPAKDGGATALQLAAISGNLQIVEFLLYNGAKIHAERALKNGRTALEGAAEHGRVSVLDILLQLGAQEYSRDDISKAKVYAEKEKQRGCKERLEQALFGARILTGTPLN</sequence>
<reference evidence="5" key="1">
    <citation type="submission" date="2021-10" db="EMBL/GenBank/DDBJ databases">
        <authorList>
            <person name="Piombo E."/>
        </authorList>
    </citation>
    <scope>NUCLEOTIDE SEQUENCE</scope>
</reference>
<evidence type="ECO:0000313" key="6">
    <source>
        <dbReference type="Proteomes" id="UP000754883"/>
    </source>
</evidence>
<evidence type="ECO:0000259" key="4">
    <source>
        <dbReference type="Pfam" id="PF14420"/>
    </source>
</evidence>
<evidence type="ECO:0000256" key="3">
    <source>
        <dbReference type="PROSITE-ProRule" id="PRU00023"/>
    </source>
</evidence>
<dbReference type="Pfam" id="PF12796">
    <property type="entry name" value="Ank_2"/>
    <property type="match status" value="3"/>
</dbReference>
<dbReference type="PROSITE" id="PS50088">
    <property type="entry name" value="ANK_REPEAT"/>
    <property type="match status" value="4"/>
</dbReference>
<dbReference type="GO" id="GO:0005634">
    <property type="term" value="C:nucleus"/>
    <property type="evidence" value="ECO:0007669"/>
    <property type="project" value="TreeGrafter"/>
</dbReference>
<dbReference type="SUPFAM" id="SSF48403">
    <property type="entry name" value="Ankyrin repeat"/>
    <property type="match status" value="2"/>
</dbReference>
<dbReference type="InterPro" id="IPR025676">
    <property type="entry name" value="Clr5_dom"/>
</dbReference>
<dbReference type="GO" id="GO:0045944">
    <property type="term" value="P:positive regulation of transcription by RNA polymerase II"/>
    <property type="evidence" value="ECO:0007669"/>
    <property type="project" value="TreeGrafter"/>
</dbReference>
<dbReference type="SMART" id="SM00248">
    <property type="entry name" value="ANK"/>
    <property type="match status" value="8"/>
</dbReference>
<evidence type="ECO:0000313" key="5">
    <source>
        <dbReference type="EMBL" id="CAG9982296.1"/>
    </source>
</evidence>
<proteinExistence type="predicted"/>
<feature type="repeat" description="ANK" evidence="3">
    <location>
        <begin position="1047"/>
        <end position="1079"/>
    </location>
</feature>
<feature type="repeat" description="ANK" evidence="3">
    <location>
        <begin position="1082"/>
        <end position="1114"/>
    </location>
</feature>
<dbReference type="OrthoDB" id="539213at2759"/>
<dbReference type="GO" id="GO:0000976">
    <property type="term" value="F:transcription cis-regulatory region binding"/>
    <property type="evidence" value="ECO:0007669"/>
    <property type="project" value="TreeGrafter"/>
</dbReference>
<gene>
    <name evidence="5" type="ORF">CBYS24578_00013183</name>
</gene>
<keyword evidence="1" id="KW-0677">Repeat</keyword>
<evidence type="ECO:0000256" key="2">
    <source>
        <dbReference type="ARBA" id="ARBA00023043"/>
    </source>
</evidence>
<feature type="domain" description="Clr5" evidence="4">
    <location>
        <begin position="10"/>
        <end position="68"/>
    </location>
</feature>